<reference evidence="1 2" key="1">
    <citation type="submission" date="2018-08" db="EMBL/GenBank/DDBJ databases">
        <title>Recombination of ecologically and evolutionarily significant loci maintains genetic cohesion in the Pseudomonas syringae species complex.</title>
        <authorList>
            <person name="Dillon M."/>
            <person name="Thakur S."/>
            <person name="Almeida R.N.D."/>
            <person name="Weir B.S."/>
            <person name="Guttman D.S."/>
        </authorList>
    </citation>
    <scope>NUCLEOTIDE SEQUENCE [LARGE SCALE GENOMIC DNA]</scope>
    <source>
        <strain evidence="1 2">88_10</strain>
    </source>
</reference>
<comment type="caution">
    <text evidence="1">The sequence shown here is derived from an EMBL/GenBank/DDBJ whole genome shotgun (WGS) entry which is preliminary data.</text>
</comment>
<proteinExistence type="predicted"/>
<name>A0A3M2W4Z7_PSEYM</name>
<dbReference type="Proteomes" id="UP000282378">
    <property type="component" value="Unassembled WGS sequence"/>
</dbReference>
<dbReference type="Gene3D" id="3.90.1150.10">
    <property type="entry name" value="Aspartate Aminotransferase, domain 1"/>
    <property type="match status" value="1"/>
</dbReference>
<dbReference type="AlphaFoldDB" id="A0A3M2W4Z7"/>
<dbReference type="SUPFAM" id="SSF53383">
    <property type="entry name" value="PLP-dependent transferases"/>
    <property type="match status" value="1"/>
</dbReference>
<sequence length="65" mass="7120">GAIQIAPRDGDAIVRPFEAGMKLWKAGFYVRFGGDTLQFGPTFNSQAQDLDRMFDAVGEALNLID</sequence>
<dbReference type="InterPro" id="IPR015422">
    <property type="entry name" value="PyrdxlP-dep_Trfase_small"/>
</dbReference>
<gene>
    <name evidence="1" type="ORF">APX70_03334</name>
</gene>
<accession>A0A3M2W4Z7</accession>
<protein>
    <submittedName>
        <fullName evidence="1">Beta alanine--pyruvate transaminase</fullName>
    </submittedName>
</protein>
<dbReference type="EMBL" id="RBNL01003669">
    <property type="protein sequence ID" value="RML46627.1"/>
    <property type="molecule type" value="Genomic_DNA"/>
</dbReference>
<evidence type="ECO:0000313" key="2">
    <source>
        <dbReference type="Proteomes" id="UP000282378"/>
    </source>
</evidence>
<dbReference type="InterPro" id="IPR015424">
    <property type="entry name" value="PyrdxlP-dep_Trfase"/>
</dbReference>
<keyword evidence="1" id="KW-0670">Pyruvate</keyword>
<feature type="non-terminal residue" evidence="1">
    <location>
        <position position="1"/>
    </location>
</feature>
<evidence type="ECO:0000313" key="1">
    <source>
        <dbReference type="EMBL" id="RML46627.1"/>
    </source>
</evidence>
<organism evidence="1 2">
    <name type="scientific">Pseudomonas syringae pv. maculicola</name>
    <dbReference type="NCBI Taxonomy" id="59511"/>
    <lineage>
        <taxon>Bacteria</taxon>
        <taxon>Pseudomonadati</taxon>
        <taxon>Pseudomonadota</taxon>
        <taxon>Gammaproteobacteria</taxon>
        <taxon>Pseudomonadales</taxon>
        <taxon>Pseudomonadaceae</taxon>
        <taxon>Pseudomonas</taxon>
    </lineage>
</organism>